<feature type="compositionally biased region" description="Low complexity" evidence="1">
    <location>
        <begin position="454"/>
        <end position="464"/>
    </location>
</feature>
<feature type="compositionally biased region" description="Basic and acidic residues" evidence="1">
    <location>
        <begin position="885"/>
        <end position="898"/>
    </location>
</feature>
<feature type="compositionally biased region" description="Low complexity" evidence="1">
    <location>
        <begin position="159"/>
        <end position="175"/>
    </location>
</feature>
<feature type="compositionally biased region" description="Polar residues" evidence="1">
    <location>
        <begin position="1041"/>
        <end position="1057"/>
    </location>
</feature>
<dbReference type="SMART" id="SM00184">
    <property type="entry name" value="RING"/>
    <property type="match status" value="1"/>
</dbReference>
<evidence type="ECO:0000313" key="2">
    <source>
        <dbReference type="EMBL" id="KAE8251962.1"/>
    </source>
</evidence>
<dbReference type="InterPro" id="IPR001841">
    <property type="entry name" value="Znf_RING"/>
</dbReference>
<feature type="compositionally biased region" description="Polar residues" evidence="1">
    <location>
        <begin position="652"/>
        <end position="679"/>
    </location>
</feature>
<feature type="compositionally biased region" description="Basic and acidic residues" evidence="1">
    <location>
        <begin position="789"/>
        <end position="806"/>
    </location>
</feature>
<feature type="region of interest" description="Disordered" evidence="1">
    <location>
        <begin position="1335"/>
        <end position="1468"/>
    </location>
</feature>
<reference evidence="2" key="1">
    <citation type="submission" date="2016-04" db="EMBL/GenBank/DDBJ databases">
        <authorList>
            <person name="Nguyen H.D."/>
            <person name="Samba Siva P."/>
            <person name="Cullis J."/>
            <person name="Levesque C.A."/>
            <person name="Hambleton S."/>
        </authorList>
    </citation>
    <scope>NUCLEOTIDE SEQUENCE</scope>
    <source>
        <strain evidence="2">DAOMC 236416</strain>
    </source>
</reference>
<feature type="compositionally biased region" description="Polar residues" evidence="1">
    <location>
        <begin position="1626"/>
        <end position="1644"/>
    </location>
</feature>
<feature type="compositionally biased region" description="Basic and acidic residues" evidence="1">
    <location>
        <begin position="1541"/>
        <end position="1554"/>
    </location>
</feature>
<dbReference type="PANTHER" id="PTHR46359">
    <property type="entry name" value="GEO07743P1"/>
    <property type="match status" value="1"/>
</dbReference>
<feature type="compositionally biased region" description="Pro residues" evidence="1">
    <location>
        <begin position="371"/>
        <end position="385"/>
    </location>
</feature>
<feature type="region of interest" description="Disordered" evidence="1">
    <location>
        <begin position="1237"/>
        <end position="1301"/>
    </location>
</feature>
<name>A0A177TMU2_9BASI</name>
<feature type="compositionally biased region" description="Basic and acidic residues" evidence="1">
    <location>
        <begin position="1009"/>
        <end position="1023"/>
    </location>
</feature>
<feature type="compositionally biased region" description="Polar residues" evidence="1">
    <location>
        <begin position="547"/>
        <end position="565"/>
    </location>
</feature>
<feature type="compositionally biased region" description="Low complexity" evidence="1">
    <location>
        <begin position="135"/>
        <end position="145"/>
    </location>
</feature>
<feature type="compositionally biased region" description="Low complexity" evidence="1">
    <location>
        <begin position="1247"/>
        <end position="1261"/>
    </location>
</feature>
<feature type="compositionally biased region" description="Acidic residues" evidence="1">
    <location>
        <begin position="899"/>
        <end position="913"/>
    </location>
</feature>
<keyword evidence="3" id="KW-1185">Reference proteome</keyword>
<dbReference type="Gene3D" id="3.30.40.10">
    <property type="entry name" value="Zinc/RING finger domain, C3HC4 (zinc finger)"/>
    <property type="match status" value="1"/>
</dbReference>
<dbReference type="PROSITE" id="PS50089">
    <property type="entry name" value="ZF_RING_2"/>
    <property type="match status" value="1"/>
</dbReference>
<dbReference type="EMBL" id="LWDF02000224">
    <property type="protein sequence ID" value="KAE8251962.1"/>
    <property type="molecule type" value="Genomic_DNA"/>
</dbReference>
<gene>
    <name evidence="2" type="ORF">A4X13_0g3774</name>
</gene>
<feature type="region of interest" description="Disordered" evidence="1">
    <location>
        <begin position="1041"/>
        <end position="1078"/>
    </location>
</feature>
<proteinExistence type="predicted"/>
<feature type="compositionally biased region" description="Low complexity" evidence="1">
    <location>
        <begin position="1440"/>
        <end position="1464"/>
    </location>
</feature>
<feature type="compositionally biased region" description="Low complexity" evidence="1">
    <location>
        <begin position="190"/>
        <end position="217"/>
    </location>
</feature>
<organism evidence="2 3">
    <name type="scientific">Tilletia indica</name>
    <dbReference type="NCBI Taxonomy" id="43049"/>
    <lineage>
        <taxon>Eukaryota</taxon>
        <taxon>Fungi</taxon>
        <taxon>Dikarya</taxon>
        <taxon>Basidiomycota</taxon>
        <taxon>Ustilaginomycotina</taxon>
        <taxon>Exobasidiomycetes</taxon>
        <taxon>Tilletiales</taxon>
        <taxon>Tilletiaceae</taxon>
        <taxon>Tilletia</taxon>
    </lineage>
</organism>
<feature type="compositionally biased region" description="Basic and acidic residues" evidence="1">
    <location>
        <begin position="322"/>
        <end position="333"/>
    </location>
</feature>
<sequence length="1808" mass="189371">MAPVPPSSLDPREVRRDAVRLANAAGRTGNRTASQVAALGQSAYEHALGSSPRGAQSLLPSGHLYTGARAPGSSMRPQGQGSSSPGLYLATAPPLASSNASSTLSLGTLTAPDNMRAQKQASKEKKAKIKKRKATQAQVAASALAGRSDGSYLQPVPTPSGSGMSSGRASPAARSSGDESTTRPRVTRQSSGSSNLNTVVTVVASATSGPSPAATSSRPVTPAATIEPRPSRTALAQATAGSSAQPRRRTAQSRASAAASELASQAEVRPYDLYGEMLGGSSDEDTRLPSSRRAAPPAHTSSSAVEVTSPTSSVSALQPPYVDDREAPVRLENTDPDLDAAINSTSPSQPIDIPSYPPPPFPSGPYSTRPRTPPTPPPPLRPPDPTMTAQQQQEERELERTWETYRAQWSVPSSPPPAFRSDDEDDVRRGGQSSALPPRPEVRVEEVDSEDEVGSGSDKGSVSSARRAWEDDLRNGLDLADRIAREMSRRAAKVASLGPAAATVVGTAATGDSFEGSSNASDAAPDVLEEAGQDGGAGTIGPASLGESASTTLGTSQIEDATESASEGHHTVESPGPQPAADEVPLVSVQARTQMDRTSLTTVPEVQNPTIPPTEAISTAPQAAETSTLRGVFSVDAGAFLQQRLRGSDVVSQEVTPVTPASTAQQEQVLPTRADQSSQPTRTAAVVTPTTGTPVAPKSEPVSGLRRLPTVNAKRLAALEKRTRPGGQESSITSTQSSPQTGQTTKEGGSRRVASISRPGVRAPSTSSKTASNGTPSAGPPASKVPKPRVQEKYHRDALAAAERRRQLWQAPGAADKPTAAGDEPPVSSLVLPKAPRTSIQTHYRKLSGEDEGGSGSSGVFTTGGVADGDNDGLLSRASRAESNTSHEDHGPATKDADSDSSDEQWAAEDEEFERLQAKEQAVLRMRQRAEQDESSDEEEEAPRADQRNSTHQQLQALAQLDKMVPRAPPPLALGRSRSGAAFSSSSEESSDEERRLESTGSEPDDEYLEGRRSSDFSERSVRSVDPTALAAFNYLRARTMQLTGQQPDESMESSSGPGPAARRLPVPPPQNQSPSKAHFVHNEAEDDAIAAHVFSQFSSAQKGKTPVRPADHLVFAKSPVLGVTATRQETVPAAAPSAPPARPLPMPPRMVQPVFAARGQTPSSANPVAPPIPPRPSELTDSPFGPGAGGLVDRSSVGTRLKGLFGTQLEGTGSVPEVLQGETVSKIKELFDRPLAGQGQEGSNISAKAPAQQSAESPASRWSLPAAPSVRPPSLAVTTGPARLATPPVSSSLGQPAPAPPVIRMEDVKDKEAQVQAISVARSDSLRALEARMVSGSRVTDTDPQKPSALAPASPLSTSTSPSQRSFNEDRPLQSASGLSRSGAITGRSGPPPAAFFTRRFGPRPASFVNPRSGEAPRPLGRLPTITPATRHYEPTKRVVPSDSVTSASPSDSGSAVGSVPGGLQAVPPLAGTPSWLAHIPSEERTQLPEPIVPLRLHAGPTRPAPPPGTIANAATAASPFESSIQERRTSAASPYEGSMQERRTSAAVDEGRMLALQRRPPPPPPTMQASNTSADEHQSPSIASTMRPALGGGTASASAQDVFTRPHQVPPTRSATRPLPAIPSQATRTATPSRPESESVQSVDAVPAGARAVEQPEVQGEALLQRARSALRPHRREPSLGITDLDLLVSQLEESNGDHYEDLTAISEFLGPARSNKPSAAEMAALSVGKVELERRRVDGEGRVKQKLSVAGVRVDRCGICLTQFRQGEECCIYPCWHIYHRACASNVLLNSRLCPTCRKDIAIES</sequence>
<feature type="compositionally biased region" description="Polar residues" evidence="1">
    <location>
        <begin position="764"/>
        <end position="776"/>
    </location>
</feature>
<reference evidence="2" key="2">
    <citation type="journal article" date="2019" name="IMA Fungus">
        <title>Genome sequencing and comparison of five Tilletia species to identify candidate genes for the detection of regulated species infecting wheat.</title>
        <authorList>
            <person name="Nguyen H.D.T."/>
            <person name="Sultana T."/>
            <person name="Kesanakurti P."/>
            <person name="Hambleton S."/>
        </authorList>
    </citation>
    <scope>NUCLEOTIDE SEQUENCE</scope>
    <source>
        <strain evidence="2">DAOMC 236416</strain>
    </source>
</reference>
<feature type="compositionally biased region" description="Low complexity" evidence="1">
    <location>
        <begin position="726"/>
        <end position="745"/>
    </location>
</feature>
<dbReference type="InterPro" id="IPR052804">
    <property type="entry name" value="UEC_component"/>
</dbReference>
<dbReference type="Proteomes" id="UP000077521">
    <property type="component" value="Unassembled WGS sequence"/>
</dbReference>
<feature type="compositionally biased region" description="Low complexity" evidence="1">
    <location>
        <begin position="974"/>
        <end position="988"/>
    </location>
</feature>
<feature type="compositionally biased region" description="Polar residues" evidence="1">
    <location>
        <begin position="1569"/>
        <end position="1586"/>
    </location>
</feature>
<dbReference type="PANTHER" id="PTHR46359:SF2">
    <property type="entry name" value="GEO07743P1"/>
    <property type="match status" value="1"/>
</dbReference>
<feature type="compositionally biased region" description="Low complexity" evidence="1">
    <location>
        <begin position="252"/>
        <end position="266"/>
    </location>
</feature>
<feature type="region of interest" description="Disordered" evidence="1">
    <location>
        <begin position="48"/>
        <end position="473"/>
    </location>
</feature>
<dbReference type="InterPro" id="IPR013083">
    <property type="entry name" value="Znf_RING/FYVE/PHD"/>
</dbReference>
<feature type="compositionally biased region" description="Polar residues" evidence="1">
    <location>
        <begin position="75"/>
        <end position="85"/>
    </location>
</feature>
<comment type="caution">
    <text evidence="2">The sequence shown here is derived from an EMBL/GenBank/DDBJ whole genome shotgun (WGS) entry which is preliminary data.</text>
</comment>
<feature type="compositionally biased region" description="Basic residues" evidence="1">
    <location>
        <begin position="125"/>
        <end position="134"/>
    </location>
</feature>
<protein>
    <submittedName>
        <fullName evidence="2">Uncharacterized protein</fullName>
    </submittedName>
</protein>
<feature type="compositionally biased region" description="Low complexity" evidence="1">
    <location>
        <begin position="1348"/>
        <end position="1364"/>
    </location>
</feature>
<feature type="compositionally biased region" description="Basic and acidic residues" evidence="1">
    <location>
        <begin position="393"/>
        <end position="403"/>
    </location>
</feature>
<feature type="region of interest" description="Disordered" evidence="1">
    <location>
        <begin position="652"/>
        <end position="1024"/>
    </location>
</feature>
<feature type="region of interest" description="Disordered" evidence="1">
    <location>
        <begin position="1498"/>
        <end position="1646"/>
    </location>
</feature>
<dbReference type="SUPFAM" id="SSF57850">
    <property type="entry name" value="RING/U-box"/>
    <property type="match status" value="1"/>
</dbReference>
<feature type="compositionally biased region" description="Low complexity" evidence="1">
    <location>
        <begin position="89"/>
        <end position="120"/>
    </location>
</feature>
<dbReference type="Pfam" id="PF13639">
    <property type="entry name" value="zf-RING_2"/>
    <property type="match status" value="1"/>
</dbReference>
<evidence type="ECO:0000313" key="3">
    <source>
        <dbReference type="Proteomes" id="UP000077521"/>
    </source>
</evidence>
<feature type="compositionally biased region" description="Polar residues" evidence="1">
    <location>
        <begin position="299"/>
        <end position="316"/>
    </location>
</feature>
<evidence type="ECO:0000256" key="1">
    <source>
        <dbReference type="SAM" id="MobiDB-lite"/>
    </source>
</evidence>
<accession>A0A177TMU2</accession>
<feature type="compositionally biased region" description="Low complexity" evidence="1">
    <location>
        <begin position="680"/>
        <end position="697"/>
    </location>
</feature>
<feature type="region of interest" description="Disordered" evidence="1">
    <location>
        <begin position="510"/>
        <end position="582"/>
    </location>
</feature>